<dbReference type="RefSeq" id="WP_036178310.1">
    <property type="nucleotide sequence ID" value="NZ_AVCZ01000033.1"/>
</dbReference>
<reference evidence="3 4" key="1">
    <citation type="submission" date="2014-02" db="EMBL/GenBank/DDBJ databases">
        <title>Draft genome sequence of Lysinibacillus massiliensis CCUG 49529.</title>
        <authorList>
            <person name="Zhang F."/>
            <person name="Wang G."/>
            <person name="Zhang L."/>
        </authorList>
    </citation>
    <scope>NUCLEOTIDE SEQUENCE [LARGE SCALE GENOMIC DNA]</scope>
    <source>
        <strain evidence="3 4">CCUG 49529</strain>
    </source>
</reference>
<keyword evidence="1" id="KW-0479">Metal-binding</keyword>
<dbReference type="PANTHER" id="PTHR43048:SF3">
    <property type="entry name" value="METHYLMALONYL-COA EPIMERASE, MITOCHONDRIAL"/>
    <property type="match status" value="1"/>
</dbReference>
<dbReference type="Gene3D" id="3.10.180.10">
    <property type="entry name" value="2,3-Dihydroxybiphenyl 1,2-Dioxygenase, domain 1"/>
    <property type="match status" value="1"/>
</dbReference>
<keyword evidence="4" id="KW-1185">Reference proteome</keyword>
<gene>
    <name evidence="3" type="ORF">CD30_15140</name>
</gene>
<organism evidence="3 4">
    <name type="scientific">Ureibacillus massiliensis 4400831 = CIP 108448 = CCUG 49529</name>
    <dbReference type="NCBI Taxonomy" id="1211035"/>
    <lineage>
        <taxon>Bacteria</taxon>
        <taxon>Bacillati</taxon>
        <taxon>Bacillota</taxon>
        <taxon>Bacilli</taxon>
        <taxon>Bacillales</taxon>
        <taxon>Caryophanaceae</taxon>
        <taxon>Ureibacillus</taxon>
    </lineage>
</organism>
<dbReference type="AlphaFoldDB" id="A0A0A3IYK5"/>
<dbReference type="PANTHER" id="PTHR43048">
    <property type="entry name" value="METHYLMALONYL-COA EPIMERASE"/>
    <property type="match status" value="1"/>
</dbReference>
<dbReference type="Proteomes" id="UP000030595">
    <property type="component" value="Unassembled WGS sequence"/>
</dbReference>
<dbReference type="GO" id="GO:0046872">
    <property type="term" value="F:metal ion binding"/>
    <property type="evidence" value="ECO:0007669"/>
    <property type="project" value="UniProtKB-KW"/>
</dbReference>
<proteinExistence type="predicted"/>
<dbReference type="OrthoDB" id="9814858at2"/>
<protein>
    <recommendedName>
        <fullName evidence="2">VOC domain-containing protein</fullName>
    </recommendedName>
</protein>
<dbReference type="eggNOG" id="COG0346">
    <property type="taxonomic scope" value="Bacteria"/>
</dbReference>
<dbReference type="GO" id="GO:0004493">
    <property type="term" value="F:methylmalonyl-CoA epimerase activity"/>
    <property type="evidence" value="ECO:0007669"/>
    <property type="project" value="TreeGrafter"/>
</dbReference>
<feature type="domain" description="VOC" evidence="2">
    <location>
        <begin position="5"/>
        <end position="127"/>
    </location>
</feature>
<evidence type="ECO:0000313" key="4">
    <source>
        <dbReference type="Proteomes" id="UP000030595"/>
    </source>
</evidence>
<dbReference type="PROSITE" id="PS51819">
    <property type="entry name" value="VOC"/>
    <property type="match status" value="1"/>
</dbReference>
<dbReference type="InterPro" id="IPR004360">
    <property type="entry name" value="Glyas_Fos-R_dOase_dom"/>
</dbReference>
<dbReference type="InterPro" id="IPR037523">
    <property type="entry name" value="VOC_core"/>
</dbReference>
<evidence type="ECO:0000313" key="3">
    <source>
        <dbReference type="EMBL" id="KGR89834.1"/>
    </source>
</evidence>
<dbReference type="Pfam" id="PF00903">
    <property type="entry name" value="Glyoxalase"/>
    <property type="match status" value="1"/>
</dbReference>
<dbReference type="InterPro" id="IPR051785">
    <property type="entry name" value="MMCE/EMCE_epimerase"/>
</dbReference>
<accession>A0A0A3IYK5</accession>
<dbReference type="GO" id="GO:0046491">
    <property type="term" value="P:L-methylmalonyl-CoA metabolic process"/>
    <property type="evidence" value="ECO:0007669"/>
    <property type="project" value="TreeGrafter"/>
</dbReference>
<evidence type="ECO:0000256" key="1">
    <source>
        <dbReference type="ARBA" id="ARBA00022723"/>
    </source>
</evidence>
<dbReference type="InterPro" id="IPR029068">
    <property type="entry name" value="Glyas_Bleomycin-R_OHBP_Dase"/>
</dbReference>
<name>A0A0A3IYK5_9BACL</name>
<dbReference type="SUPFAM" id="SSF54593">
    <property type="entry name" value="Glyoxalase/Bleomycin resistance protein/Dihydroxybiphenyl dioxygenase"/>
    <property type="match status" value="1"/>
</dbReference>
<comment type="caution">
    <text evidence="3">The sequence shown here is derived from an EMBL/GenBank/DDBJ whole genome shotgun (WGS) entry which is preliminary data.</text>
</comment>
<evidence type="ECO:0000259" key="2">
    <source>
        <dbReference type="PROSITE" id="PS51819"/>
    </source>
</evidence>
<sequence>MGIKKIEHTAIIAKNLEESIEFYENVLNFQLRTTANIGHRKIAFLFVKDHPEVEIELIEELDDVDEPYSNGVIEHLAFAVEDIEETISDLKSNGVQFLTEAPSLTAFGKKNILCKGINRELLQLIEV</sequence>
<dbReference type="EMBL" id="JPVQ01000033">
    <property type="protein sequence ID" value="KGR89834.1"/>
    <property type="molecule type" value="Genomic_DNA"/>
</dbReference>